<feature type="transmembrane region" description="Helical" evidence="1">
    <location>
        <begin position="266"/>
        <end position="290"/>
    </location>
</feature>
<dbReference type="VEuPathDB" id="PlasmoDB:POWCR01_000218600"/>
<evidence type="ECO:0000256" key="1">
    <source>
        <dbReference type="SAM" id="Phobius"/>
    </source>
</evidence>
<dbReference type="Proteomes" id="UP000242942">
    <property type="component" value="Unassembled WGS sequence"/>
</dbReference>
<organism evidence="2 3">
    <name type="scientific">Plasmodium ovale</name>
    <name type="common">malaria parasite P. ovale</name>
    <dbReference type="NCBI Taxonomy" id="36330"/>
    <lineage>
        <taxon>Eukaryota</taxon>
        <taxon>Sar</taxon>
        <taxon>Alveolata</taxon>
        <taxon>Apicomplexa</taxon>
        <taxon>Aconoidasida</taxon>
        <taxon>Haemosporida</taxon>
        <taxon>Plasmodiidae</taxon>
        <taxon>Plasmodium</taxon>
        <taxon>Plasmodium (Plasmodium)</taxon>
    </lineage>
</organism>
<evidence type="ECO:0000313" key="3">
    <source>
        <dbReference type="Proteomes" id="UP000242942"/>
    </source>
</evidence>
<accession>A0A1D3JGQ3</accession>
<proteinExistence type="predicted"/>
<keyword evidence="3" id="KW-1185">Reference proteome</keyword>
<name>A0A1D3JGQ3_PLAOA</name>
<sequence>MITHNFSKSKKNDRWWRNKSYICFSKYVEYAEDIDEKSIDPTVKNNCNFSSNDKICSQIPSSDKICVQFKSIYQSLSNIQEDSDRKPRSLKEDDFVFLNYWLNNKLKGYNNYPLVAVADFFKELKSKNSDFFTDISFENKFSDIDPGQLENMKTLYGLYNITNKINNILIEEEEEKSKRGLFLQYINECKKKYVDAIINCSNDCPCFFNSLKDFKNKHKSELSKYAESSHKPQFNKLFELPDYDIILQEHRNSIKARFNSIMKVPLLSPIFVLLFIFIYFYKFTTFGQFVRSKIKRIKNMITNADDTENEIMSHYSDYDSNILDKEEYNISYSVKDS</sequence>
<dbReference type="VEuPathDB" id="PlasmoDB:PocGH01_00060700"/>
<dbReference type="EMBL" id="FLRI01000615">
    <property type="protein sequence ID" value="SBT85038.1"/>
    <property type="molecule type" value="Genomic_DNA"/>
</dbReference>
<dbReference type="OrthoDB" id="10335251at2759"/>
<gene>
    <name evidence="2" type="primary">PocGH01_00060700</name>
    <name evidence="2" type="ORF">POCGH01_00060700</name>
</gene>
<keyword evidence="1" id="KW-1133">Transmembrane helix</keyword>
<protein>
    <submittedName>
        <fullName evidence="2">PIR protein</fullName>
    </submittedName>
</protein>
<reference evidence="2 3" key="1">
    <citation type="submission" date="2016-06" db="EMBL/GenBank/DDBJ databases">
        <authorList>
            <consortium name="Pathogen Informatics"/>
        </authorList>
    </citation>
    <scope>NUCLEOTIDE SEQUENCE [LARGE SCALE GENOMIC DNA]</scope>
    <source>
        <strain evidence="2">PocGH01</strain>
    </source>
</reference>
<dbReference type="AlphaFoldDB" id="A0A1D3JGQ3"/>
<keyword evidence="1" id="KW-0812">Transmembrane</keyword>
<keyword evidence="1" id="KW-0472">Membrane</keyword>
<evidence type="ECO:0000313" key="2">
    <source>
        <dbReference type="EMBL" id="SBT85038.1"/>
    </source>
</evidence>